<evidence type="ECO:0000256" key="2">
    <source>
        <dbReference type="ARBA" id="ARBA00022527"/>
    </source>
</evidence>
<dbReference type="PROSITE" id="PS00108">
    <property type="entry name" value="PROTEIN_KINASE_ST"/>
    <property type="match status" value="1"/>
</dbReference>
<feature type="region of interest" description="Disordered" evidence="11">
    <location>
        <begin position="1108"/>
        <end position="1133"/>
    </location>
</feature>
<dbReference type="PROSITE" id="PS50077">
    <property type="entry name" value="HEAT_REPEAT"/>
    <property type="match status" value="1"/>
</dbReference>
<evidence type="ECO:0000256" key="11">
    <source>
        <dbReference type="SAM" id="MobiDB-lite"/>
    </source>
</evidence>
<dbReference type="EC" id="2.7.11.1" evidence="1"/>
<dbReference type="SUPFAM" id="SSF48371">
    <property type="entry name" value="ARM repeat"/>
    <property type="match status" value="1"/>
</dbReference>
<dbReference type="SMART" id="SM00220">
    <property type="entry name" value="S_TKc"/>
    <property type="match status" value="1"/>
</dbReference>
<dbReference type="EMBL" id="JH711580">
    <property type="protein sequence ID" value="EIW79923.1"/>
    <property type="molecule type" value="Genomic_DNA"/>
</dbReference>
<feature type="region of interest" description="Disordered" evidence="11">
    <location>
        <begin position="1020"/>
        <end position="1057"/>
    </location>
</feature>
<keyword evidence="14" id="KW-1185">Reference proteome</keyword>
<dbReference type="SMART" id="SM00320">
    <property type="entry name" value="WD40"/>
    <property type="match status" value="5"/>
</dbReference>
<feature type="repeat" description="WD" evidence="10">
    <location>
        <begin position="1226"/>
        <end position="1267"/>
    </location>
</feature>
<dbReference type="InterPro" id="IPR055231">
    <property type="entry name" value="2AA_helical"/>
</dbReference>
<keyword evidence="5" id="KW-0677">Repeat</keyword>
<dbReference type="InterPro" id="IPR011009">
    <property type="entry name" value="Kinase-like_dom_sf"/>
</dbReference>
<feature type="domain" description="Protein kinase" evidence="12">
    <location>
        <begin position="28"/>
        <end position="324"/>
    </location>
</feature>
<dbReference type="GeneID" id="19207995"/>
<dbReference type="InterPro" id="IPR000719">
    <property type="entry name" value="Prot_kinase_dom"/>
</dbReference>
<feature type="repeat" description="WD" evidence="10">
    <location>
        <begin position="1620"/>
        <end position="1635"/>
    </location>
</feature>
<dbReference type="OrthoDB" id="242910at2759"/>
<feature type="compositionally biased region" description="Basic and acidic residues" evidence="11">
    <location>
        <begin position="1653"/>
        <end position="1670"/>
    </location>
</feature>
<evidence type="ECO:0000256" key="7">
    <source>
        <dbReference type="ARBA" id="ARBA00022777"/>
    </source>
</evidence>
<evidence type="ECO:0000313" key="13">
    <source>
        <dbReference type="EMBL" id="EIW79923.1"/>
    </source>
</evidence>
<dbReference type="KEGG" id="cput:CONPUDRAFT_58985"/>
<evidence type="ECO:0000256" key="3">
    <source>
        <dbReference type="ARBA" id="ARBA00022574"/>
    </source>
</evidence>
<evidence type="ECO:0000259" key="12">
    <source>
        <dbReference type="PROSITE" id="PS50011"/>
    </source>
</evidence>
<proteinExistence type="predicted"/>
<keyword evidence="8" id="KW-0067">ATP-binding</keyword>
<dbReference type="Pfam" id="PF22956">
    <property type="entry name" value="VPS15-like_hel"/>
    <property type="match status" value="1"/>
</dbReference>
<keyword evidence="7" id="KW-0418">Kinase</keyword>
<dbReference type="PROSITE" id="PS00678">
    <property type="entry name" value="WD_REPEATS_1"/>
    <property type="match status" value="1"/>
</dbReference>
<keyword evidence="6" id="KW-0547">Nucleotide-binding</keyword>
<gene>
    <name evidence="13" type="ORF">CONPUDRAFT_58985</name>
</gene>
<dbReference type="GO" id="GO:0034272">
    <property type="term" value="C:phosphatidylinositol 3-kinase complex, class III, type II"/>
    <property type="evidence" value="ECO:0007669"/>
    <property type="project" value="TreeGrafter"/>
</dbReference>
<dbReference type="GO" id="GO:0034271">
    <property type="term" value="C:phosphatidylinositol 3-kinase complex, class III, type I"/>
    <property type="evidence" value="ECO:0007669"/>
    <property type="project" value="TreeGrafter"/>
</dbReference>
<feature type="compositionally biased region" description="Basic and acidic residues" evidence="11">
    <location>
        <begin position="1173"/>
        <end position="1183"/>
    </location>
</feature>
<dbReference type="GO" id="GO:0071561">
    <property type="term" value="C:nucleus-vacuole junction"/>
    <property type="evidence" value="ECO:0007669"/>
    <property type="project" value="TreeGrafter"/>
</dbReference>
<dbReference type="InterPro" id="IPR019775">
    <property type="entry name" value="WD40_repeat_CS"/>
</dbReference>
<comment type="caution">
    <text evidence="13">The sequence shown here is derived from an EMBL/GenBank/DDBJ whole genome shotgun (WGS) entry which is preliminary data.</text>
</comment>
<evidence type="ECO:0000313" key="14">
    <source>
        <dbReference type="Proteomes" id="UP000053558"/>
    </source>
</evidence>
<feature type="region of interest" description="Disordered" evidence="11">
    <location>
        <begin position="409"/>
        <end position="434"/>
    </location>
</feature>
<dbReference type="FunFam" id="1.10.510.10:FF:000497">
    <property type="entry name" value="Phosphoinositide 3-kinase regulatory subunit"/>
    <property type="match status" value="1"/>
</dbReference>
<dbReference type="Pfam" id="PF00400">
    <property type="entry name" value="WD40"/>
    <property type="match status" value="1"/>
</dbReference>
<evidence type="ECO:0000256" key="1">
    <source>
        <dbReference type="ARBA" id="ARBA00012513"/>
    </source>
</evidence>
<dbReference type="InterPro" id="IPR008271">
    <property type="entry name" value="Ser/Thr_kinase_AS"/>
</dbReference>
<dbReference type="PROSITE" id="PS50082">
    <property type="entry name" value="WD_REPEATS_2"/>
    <property type="match status" value="2"/>
</dbReference>
<dbReference type="PANTHER" id="PTHR17583:SF0">
    <property type="entry name" value="PHOSPHOINOSITIDE 3-KINASE REGULATORY SUBUNIT 4"/>
    <property type="match status" value="1"/>
</dbReference>
<feature type="compositionally biased region" description="Polar residues" evidence="11">
    <location>
        <begin position="1115"/>
        <end position="1127"/>
    </location>
</feature>
<feature type="region of interest" description="Disordered" evidence="11">
    <location>
        <begin position="346"/>
        <end position="378"/>
    </location>
</feature>
<evidence type="ECO:0000256" key="9">
    <source>
        <dbReference type="PROSITE-ProRule" id="PRU00103"/>
    </source>
</evidence>
<dbReference type="CDD" id="cd13980">
    <property type="entry name" value="STKc_Vps15"/>
    <property type="match status" value="1"/>
</dbReference>
<keyword evidence="3 10" id="KW-0853">WD repeat</keyword>
<dbReference type="PROSITE" id="PS50011">
    <property type="entry name" value="PROTEIN_KINASE_DOM"/>
    <property type="match status" value="1"/>
</dbReference>
<feature type="region of interest" description="Disordered" evidence="11">
    <location>
        <begin position="1173"/>
        <end position="1215"/>
    </location>
</feature>
<dbReference type="InterPro" id="IPR015943">
    <property type="entry name" value="WD40/YVTN_repeat-like_dom_sf"/>
</dbReference>
<dbReference type="OMA" id="ATNTCRI"/>
<keyword evidence="2" id="KW-0723">Serine/threonine-protein kinase</keyword>
<organism evidence="13 14">
    <name type="scientific">Coniophora puteana (strain RWD-64-598)</name>
    <name type="common">Brown rot fungus</name>
    <dbReference type="NCBI Taxonomy" id="741705"/>
    <lineage>
        <taxon>Eukaryota</taxon>
        <taxon>Fungi</taxon>
        <taxon>Dikarya</taxon>
        <taxon>Basidiomycota</taxon>
        <taxon>Agaricomycotina</taxon>
        <taxon>Agaricomycetes</taxon>
        <taxon>Agaricomycetidae</taxon>
        <taxon>Boletales</taxon>
        <taxon>Coniophorineae</taxon>
        <taxon>Coniophoraceae</taxon>
        <taxon>Coniophora</taxon>
    </lineage>
</organism>
<feature type="repeat" description="HEAT" evidence="9">
    <location>
        <begin position="522"/>
        <end position="553"/>
    </location>
</feature>
<name>A0A5M3MLF1_CONPW</name>
<dbReference type="InterPro" id="IPR021133">
    <property type="entry name" value="HEAT_type_2"/>
</dbReference>
<dbReference type="GO" id="GO:0006623">
    <property type="term" value="P:protein targeting to vacuole"/>
    <property type="evidence" value="ECO:0007669"/>
    <property type="project" value="TreeGrafter"/>
</dbReference>
<dbReference type="GO" id="GO:0016236">
    <property type="term" value="P:macroautophagy"/>
    <property type="evidence" value="ECO:0007669"/>
    <property type="project" value="InterPro"/>
</dbReference>
<dbReference type="GO" id="GO:0005770">
    <property type="term" value="C:late endosome"/>
    <property type="evidence" value="ECO:0007669"/>
    <property type="project" value="TreeGrafter"/>
</dbReference>
<dbReference type="Proteomes" id="UP000053558">
    <property type="component" value="Unassembled WGS sequence"/>
</dbReference>
<feature type="compositionally biased region" description="Polar residues" evidence="11">
    <location>
        <begin position="354"/>
        <end position="365"/>
    </location>
</feature>
<dbReference type="Pfam" id="PF00069">
    <property type="entry name" value="Pkinase"/>
    <property type="match status" value="1"/>
</dbReference>
<dbReference type="InterPro" id="IPR016024">
    <property type="entry name" value="ARM-type_fold"/>
</dbReference>
<feature type="compositionally biased region" description="Polar residues" evidence="11">
    <location>
        <begin position="1199"/>
        <end position="1210"/>
    </location>
</feature>
<dbReference type="InterPro" id="IPR001680">
    <property type="entry name" value="WD40_rpt"/>
</dbReference>
<sequence>MGNVQSGSALTRTTGALDSFVAELGPDVVYDKSLGQARFLKTVKCRHRNGALVVKIFIKQDPGISLRNYQRRLKIERESLLDIPNVYNYQTFVETDKAGYIIRQWIGSNLYDRISTRPFLSLVEKKWIAFQLLTALRDARNRRISHGDIKSTNILVTSWNWIYLAEFAAPYKPTYLPLDDPADFSFFFDTSGRRTCYIAPERFYTATSNPEVSARKDKLGEEDGEGKRDGKVTEAMDCFSAGCVLAELFLEGPLFSLSQLFKYREGEYSVEGHLNGIEDAGIRNMIKQMISLDPIARPNFESLLHTSRGTIFPESFYSFLHSYISSINDLPFNAFSPLSSSGSAAGSALATPTISTPNPSSIQQPPSAPLKSAGASAAKDALADGAPNVLPSDSDHRIERIWEDFEGVEPYLIPDDEGTEGPPRELEKGDGSNVNVKIDYTTSPISSKPLQDIFPVELHIPNREPRLGGPSAASEDGPALVILSLVSANIRNCALPSSRLRALDVFLALARHLTDEAKLDRMVPYVVDLLHDDAAVVRVAALRTLVQVLMLVKVITPSNTSVFPEYVLPNVRYLAADPEVSVRAAYAQCIVQLADTALRYLEVGQALKAYGRVPGASTSPGPSVHPAVSYDAALADLQASVQEQLAALLMDGSSIVKRAVLHNVGALCLFLGRQRTNDVLLSHMITYLNDRDWALRCAFFESIVDVAACAGGRSLDEYILPLMVQALLCELGLFQKMRIWELMSATLGFFYHPNVWIRQGHLGFYVGAAAFIASAAKHLPTSDVWCILYPSLRHLLRCDVKVIDEQSLLGAMKPPLSRAVFDGAVQWAMKADKTAFWRGHRRPPSKVESPRESIVSMRKAGSVSSVGRNKTEEDEAHLNRLQNLGMAPADEGKLFALRDYILKLANNTASFAARSRTEAEKDATLKTTGDVEMQKLGVQPQTVFLRAAARAGSSTSGIADLASRASSLDRGSVVGAVVGAGGAPFEDLRRRLATINGSQASVALSSPGGGARERAAGLGLGLSLLPPPQPSSSAGSSPAPAPPAVLSPARPGSPTESIVSATNSLVVRTGHQHRLHVGSTDGQKAAPAVGASHASAIGVLEASSRMRAGEDGMSSGRTSPVSTAGTIGSSGGLRPRVPSLLPISTYDGHDPGISTVLEHLYLDNSHARELQHDFGPRVHEGPIRRRNAARQRAAALSQDAGSDSSNNAHPGSTRRPAADATLIAHLSSHTAAITGLAVSPDHVFFVSCSDDGTVKVWDTARLERSVTAKPRATYAGHGQARVKAVCVVEGTHCFVSAGEDGGVHVVRVFVGGGGGYTVPKYGKLQLVREHRVEGAAEGEWVSAMGHWNSDTSSNLIYTTTHARIVTLDLRSMRVLQTLQNPRHLGAITCMCVDVRKRAWVLVGTASGALALWDRRFGMLLRTWMVGRSAGAGAKGRQSRVHGIAVHPTKGRGRWVVVGVETARDGGANGSGGGNGGGAATMIEVWDIEAAVLVESFVTRTAAVSPATTTTTASNEGMGTAEMSPAAAIAALVNARYPGGAAYSSGLSASPGSRGGYGNGNTHEDMMGASLPAPSVDVRAMVVGADFGGYGYGVHHRSELVDLGEDMVASSLLSRSAGRGFLISGGEDRRIRLWDLAKVERTCVLVGPDAEHEKPAYSSVRAKDKDKDKESGGGGGKAVSYVETWLPTATTAGQMNRPAQRMSLITHSQQSLVRAHLDVVTALACLESPFRGGIVSGDRAGVVKVWRVGIAE</sequence>
<feature type="region of interest" description="Disordered" evidence="11">
    <location>
        <begin position="839"/>
        <end position="873"/>
    </location>
</feature>
<reference evidence="14" key="1">
    <citation type="journal article" date="2012" name="Science">
        <title>The Paleozoic origin of enzymatic lignin decomposition reconstructed from 31 fungal genomes.</title>
        <authorList>
            <person name="Floudas D."/>
            <person name="Binder M."/>
            <person name="Riley R."/>
            <person name="Barry K."/>
            <person name="Blanchette R.A."/>
            <person name="Henrissat B."/>
            <person name="Martinez A.T."/>
            <person name="Otillar R."/>
            <person name="Spatafora J.W."/>
            <person name="Yadav J.S."/>
            <person name="Aerts A."/>
            <person name="Benoit I."/>
            <person name="Boyd A."/>
            <person name="Carlson A."/>
            <person name="Copeland A."/>
            <person name="Coutinho P.M."/>
            <person name="de Vries R.P."/>
            <person name="Ferreira P."/>
            <person name="Findley K."/>
            <person name="Foster B."/>
            <person name="Gaskell J."/>
            <person name="Glotzer D."/>
            <person name="Gorecki P."/>
            <person name="Heitman J."/>
            <person name="Hesse C."/>
            <person name="Hori C."/>
            <person name="Igarashi K."/>
            <person name="Jurgens J.A."/>
            <person name="Kallen N."/>
            <person name="Kersten P."/>
            <person name="Kohler A."/>
            <person name="Kuees U."/>
            <person name="Kumar T.K.A."/>
            <person name="Kuo A."/>
            <person name="LaButti K."/>
            <person name="Larrondo L.F."/>
            <person name="Lindquist E."/>
            <person name="Ling A."/>
            <person name="Lombard V."/>
            <person name="Lucas S."/>
            <person name="Lundell T."/>
            <person name="Martin R."/>
            <person name="McLaughlin D.J."/>
            <person name="Morgenstern I."/>
            <person name="Morin E."/>
            <person name="Murat C."/>
            <person name="Nagy L.G."/>
            <person name="Nolan M."/>
            <person name="Ohm R.A."/>
            <person name="Patyshakuliyeva A."/>
            <person name="Rokas A."/>
            <person name="Ruiz-Duenas F.J."/>
            <person name="Sabat G."/>
            <person name="Salamov A."/>
            <person name="Samejima M."/>
            <person name="Schmutz J."/>
            <person name="Slot J.C."/>
            <person name="St John F."/>
            <person name="Stenlid J."/>
            <person name="Sun H."/>
            <person name="Sun S."/>
            <person name="Syed K."/>
            <person name="Tsang A."/>
            <person name="Wiebenga A."/>
            <person name="Young D."/>
            <person name="Pisabarro A."/>
            <person name="Eastwood D.C."/>
            <person name="Martin F."/>
            <person name="Cullen D."/>
            <person name="Grigoriev I.V."/>
            <person name="Hibbett D.S."/>
        </authorList>
    </citation>
    <scope>NUCLEOTIDE SEQUENCE [LARGE SCALE GENOMIC DNA]</scope>
    <source>
        <strain evidence="14">RWD-64-598 SS2</strain>
    </source>
</reference>
<dbReference type="InterPro" id="IPR011989">
    <property type="entry name" value="ARM-like"/>
</dbReference>
<dbReference type="GO" id="GO:0005524">
    <property type="term" value="F:ATP binding"/>
    <property type="evidence" value="ECO:0007669"/>
    <property type="project" value="UniProtKB-KW"/>
</dbReference>
<keyword evidence="4" id="KW-0808">Transferase</keyword>
<dbReference type="GO" id="GO:0045324">
    <property type="term" value="P:late endosome to vacuole transport"/>
    <property type="evidence" value="ECO:0007669"/>
    <property type="project" value="InterPro"/>
</dbReference>
<dbReference type="SUPFAM" id="SSF50978">
    <property type="entry name" value="WD40 repeat-like"/>
    <property type="match status" value="1"/>
</dbReference>
<evidence type="ECO:0000256" key="4">
    <source>
        <dbReference type="ARBA" id="ARBA00022679"/>
    </source>
</evidence>
<dbReference type="PROSITE" id="PS50294">
    <property type="entry name" value="WD_REPEATS_REGION"/>
    <property type="match status" value="1"/>
</dbReference>
<evidence type="ECO:0000256" key="6">
    <source>
        <dbReference type="ARBA" id="ARBA00022741"/>
    </source>
</evidence>
<dbReference type="Gene3D" id="1.10.510.10">
    <property type="entry name" value="Transferase(Phosphotransferase) domain 1"/>
    <property type="match status" value="1"/>
</dbReference>
<evidence type="ECO:0000256" key="8">
    <source>
        <dbReference type="ARBA" id="ARBA00022840"/>
    </source>
</evidence>
<dbReference type="RefSeq" id="XP_007769802.1">
    <property type="nucleotide sequence ID" value="XM_007771612.1"/>
</dbReference>
<dbReference type="Gene3D" id="1.25.10.10">
    <property type="entry name" value="Leucine-rich Repeat Variant"/>
    <property type="match status" value="1"/>
</dbReference>
<dbReference type="Gene3D" id="2.130.10.10">
    <property type="entry name" value="YVTN repeat-like/Quinoprotein amine dehydrogenase"/>
    <property type="match status" value="3"/>
</dbReference>
<accession>A0A5M3MLF1</accession>
<evidence type="ECO:0000256" key="5">
    <source>
        <dbReference type="ARBA" id="ARBA00022737"/>
    </source>
</evidence>
<feature type="region of interest" description="Disordered" evidence="11">
    <location>
        <begin position="1653"/>
        <end position="1676"/>
    </location>
</feature>
<dbReference type="SUPFAM" id="SSF56112">
    <property type="entry name" value="Protein kinase-like (PK-like)"/>
    <property type="match status" value="1"/>
</dbReference>
<dbReference type="InterPro" id="IPR036322">
    <property type="entry name" value="WD40_repeat_dom_sf"/>
</dbReference>
<dbReference type="GO" id="GO:0004674">
    <property type="term" value="F:protein serine/threonine kinase activity"/>
    <property type="evidence" value="ECO:0007669"/>
    <property type="project" value="UniProtKB-KW"/>
</dbReference>
<evidence type="ECO:0000256" key="10">
    <source>
        <dbReference type="PROSITE-ProRule" id="PRU00221"/>
    </source>
</evidence>
<protein>
    <recommendedName>
        <fullName evidence="1">non-specific serine/threonine protein kinase</fullName>
        <ecNumber evidence="1">2.7.11.1</ecNumber>
    </recommendedName>
</protein>
<dbReference type="PANTHER" id="PTHR17583">
    <property type="entry name" value="PHOSPHOINOSITIDE 3-KINASE REGULATORY SUBUNIT 4"/>
    <property type="match status" value="1"/>
</dbReference>
<dbReference type="InterPro" id="IPR045162">
    <property type="entry name" value="Vps15-like"/>
</dbReference>